<dbReference type="InterPro" id="IPR006575">
    <property type="entry name" value="RWD_dom"/>
</dbReference>
<proteinExistence type="predicted"/>
<dbReference type="AlphaFoldDB" id="A0A154P853"/>
<dbReference type="Proteomes" id="UP000076502">
    <property type="component" value="Unassembled WGS sequence"/>
</dbReference>
<evidence type="ECO:0000313" key="3">
    <source>
        <dbReference type="Proteomes" id="UP000076502"/>
    </source>
</evidence>
<dbReference type="SUPFAM" id="SSF57850">
    <property type="entry name" value="RING/U-box"/>
    <property type="match status" value="1"/>
</dbReference>
<dbReference type="OrthoDB" id="6516201at2759"/>
<dbReference type="InterPro" id="IPR016135">
    <property type="entry name" value="UBQ-conjugating_enzyme/RWD"/>
</dbReference>
<dbReference type="Pfam" id="PF05773">
    <property type="entry name" value="RWD"/>
    <property type="match status" value="1"/>
</dbReference>
<name>A0A154P853_DUFNO</name>
<dbReference type="PANTHER" id="PTHR40237:SF1">
    <property type="entry name" value="LD44813P"/>
    <property type="match status" value="1"/>
</dbReference>
<dbReference type="PROSITE" id="PS50908">
    <property type="entry name" value="RWD"/>
    <property type="match status" value="1"/>
</dbReference>
<keyword evidence="3" id="KW-1185">Reference proteome</keyword>
<dbReference type="EMBL" id="KQ434839">
    <property type="protein sequence ID" value="KZC08052.1"/>
    <property type="molecule type" value="Genomic_DNA"/>
</dbReference>
<protein>
    <recommendedName>
        <fullName evidence="1">RWD domain-containing protein</fullName>
    </recommendedName>
</protein>
<dbReference type="Gene3D" id="3.30.40.10">
    <property type="entry name" value="Zinc/RING finger domain, C3HC4 (zinc finger)"/>
    <property type="match status" value="1"/>
</dbReference>
<sequence length="448" mass="50441">MGFIDDELQEVSKLCQNVVDGSRLVSCVRTMVRVEITKTKFKTIVACIQFPKEYPHNPLLTELKSKTLSAKLLDGLTEVCEKECKKLLGEAQVLPTLKLIRNFIEENPLICCYDEISTLKKILQIDDELKLKQKHSCVGLKIQQGLYYFKAKIEVPDNYPIDCVKLEDADTNFPPLFTRYFLGQGRELGRQCVESPLKKQLQKTPFTPSPSLNIVASFLIRAVKTLPQEHCQSCKGLCLPINPEEAETNEHADMHVERLYCSHLFHLQCLVTFMKTPPFHGGKKCPTCGKRIYHDKWGLSDKLAEDRWAHQQARAREFKCENARGPIILLRGCTSPSYIFSVMDTLNCTTSMGTFFCYFRLCRRGAYTAFKLAIVSGTTNKKEEETAVATVGNTEETTTGILGTRSRTGSDPGGGIDLLAALQLHNTTRQGVTQVPGLVRLKPAYYLQ</sequence>
<dbReference type="InterPro" id="IPR013083">
    <property type="entry name" value="Znf_RING/FYVE/PHD"/>
</dbReference>
<evidence type="ECO:0000259" key="1">
    <source>
        <dbReference type="PROSITE" id="PS50908"/>
    </source>
</evidence>
<feature type="non-terminal residue" evidence="2">
    <location>
        <position position="448"/>
    </location>
</feature>
<gene>
    <name evidence="2" type="ORF">WN55_09115</name>
</gene>
<feature type="domain" description="RWD" evidence="1">
    <location>
        <begin position="9"/>
        <end position="107"/>
    </location>
</feature>
<dbReference type="Gene3D" id="3.10.110.10">
    <property type="entry name" value="Ubiquitin Conjugating Enzyme"/>
    <property type="match status" value="1"/>
</dbReference>
<evidence type="ECO:0000313" key="2">
    <source>
        <dbReference type="EMBL" id="KZC08052.1"/>
    </source>
</evidence>
<dbReference type="SUPFAM" id="SSF54495">
    <property type="entry name" value="UBC-like"/>
    <property type="match status" value="1"/>
</dbReference>
<organism evidence="2 3">
    <name type="scientific">Dufourea novaeangliae</name>
    <name type="common">Sweat bee</name>
    <dbReference type="NCBI Taxonomy" id="178035"/>
    <lineage>
        <taxon>Eukaryota</taxon>
        <taxon>Metazoa</taxon>
        <taxon>Ecdysozoa</taxon>
        <taxon>Arthropoda</taxon>
        <taxon>Hexapoda</taxon>
        <taxon>Insecta</taxon>
        <taxon>Pterygota</taxon>
        <taxon>Neoptera</taxon>
        <taxon>Endopterygota</taxon>
        <taxon>Hymenoptera</taxon>
        <taxon>Apocrita</taxon>
        <taxon>Aculeata</taxon>
        <taxon>Apoidea</taxon>
        <taxon>Anthophila</taxon>
        <taxon>Halictidae</taxon>
        <taxon>Rophitinae</taxon>
        <taxon>Dufourea</taxon>
    </lineage>
</organism>
<dbReference type="PANTHER" id="PTHR40237">
    <property type="entry name" value="LD44813P"/>
    <property type="match status" value="1"/>
</dbReference>
<reference evidence="2 3" key="1">
    <citation type="submission" date="2015-07" db="EMBL/GenBank/DDBJ databases">
        <title>The genome of Dufourea novaeangliae.</title>
        <authorList>
            <person name="Pan H."/>
            <person name="Kapheim K."/>
        </authorList>
    </citation>
    <scope>NUCLEOTIDE SEQUENCE [LARGE SCALE GENOMIC DNA]</scope>
    <source>
        <strain evidence="2">0120121106</strain>
        <tissue evidence="2">Whole body</tissue>
    </source>
</reference>
<accession>A0A154P853</accession>